<dbReference type="Proteomes" id="UP000297946">
    <property type="component" value="Unassembled WGS sequence"/>
</dbReference>
<dbReference type="OrthoDB" id="9779853at2"/>
<keyword evidence="4" id="KW-1185">Reference proteome</keyword>
<dbReference type="EMBL" id="RQGC01000006">
    <property type="protein sequence ID" value="TGL41054.1"/>
    <property type="molecule type" value="Genomic_DNA"/>
</dbReference>
<dbReference type="GO" id="GO:0016787">
    <property type="term" value="F:hydrolase activity"/>
    <property type="evidence" value="ECO:0007669"/>
    <property type="project" value="UniProtKB-KW"/>
</dbReference>
<dbReference type="Pfam" id="PF12697">
    <property type="entry name" value="Abhydrolase_6"/>
    <property type="match status" value="1"/>
</dbReference>
<dbReference type="PANTHER" id="PTHR46438">
    <property type="entry name" value="ALPHA/BETA-HYDROLASES SUPERFAMILY PROTEIN"/>
    <property type="match status" value="1"/>
</dbReference>
<evidence type="ECO:0000313" key="5">
    <source>
        <dbReference type="Proteomes" id="UP000297946"/>
    </source>
</evidence>
<reference evidence="3" key="1">
    <citation type="submission" date="2018-10" db="EMBL/GenBank/DDBJ databases">
        <authorList>
            <person name="Vincent A.T."/>
            <person name="Schiettekatte O."/>
            <person name="Bourhy P."/>
            <person name="Veyrier F.J."/>
            <person name="Picardeau M."/>
        </authorList>
    </citation>
    <scope>NUCLEOTIDE SEQUENCE</scope>
    <source>
        <strain evidence="3">201702690</strain>
    </source>
</reference>
<protein>
    <submittedName>
        <fullName evidence="2">Alpha/beta hydrolase</fullName>
    </submittedName>
</protein>
<evidence type="ECO:0000259" key="1">
    <source>
        <dbReference type="Pfam" id="PF12697"/>
    </source>
</evidence>
<keyword evidence="2" id="KW-0378">Hydrolase</keyword>
<evidence type="ECO:0000313" key="2">
    <source>
        <dbReference type="EMBL" id="TGK00350.1"/>
    </source>
</evidence>
<accession>A0A5F1ZSN0</accession>
<feature type="domain" description="AB hydrolase-1" evidence="1">
    <location>
        <begin position="73"/>
        <end position="273"/>
    </location>
</feature>
<gene>
    <name evidence="2" type="ORF">EHO57_13625</name>
    <name evidence="3" type="ORF">EHQ53_09565</name>
</gene>
<evidence type="ECO:0000313" key="4">
    <source>
        <dbReference type="Proteomes" id="UP000297273"/>
    </source>
</evidence>
<sequence length="291" mass="32984">MKYQFSGAILHLLSLAFSCTSYEEMSLESDKAIERLRQSETFYQEIHESGNKTTQPIHWVSTGCKDPKKNKILVFIHGSPGNWVNYLRYLQDPRLLEKYCMFSVDRPGFGKSEGAAADVDRQAQRISDSLSEVIRKRGKSDRLVLLGHSYGGPVAARMASLEGNTFSHLALLAAALDPESEEVHWYNTLAATKIGSWLLPQEWQHSNAEMLPLKGQLQALVPVWKNIKAKTILIQGEEDGLVDPSNASFVEKQFPEQARVKIYLLPKEGHFLPWKNYDLIHKILMEIADEK</sequence>
<dbReference type="InterPro" id="IPR000073">
    <property type="entry name" value="AB_hydrolase_1"/>
</dbReference>
<reference evidence="2 5" key="2">
    <citation type="journal article" date="2019" name="PLoS Negl. Trop. Dis.">
        <title>Revisiting the worldwide diversity of Leptospira species in the environment.</title>
        <authorList>
            <person name="Vincent A.T."/>
            <person name="Schiettekatte O."/>
            <person name="Bourhy P."/>
            <person name="Veyrier F.J."/>
            <person name="Picardeau M."/>
        </authorList>
    </citation>
    <scope>NUCLEOTIDE SEQUENCE [LARGE SCALE GENOMIC DNA]</scope>
    <source>
        <strain evidence="3">201702690</strain>
        <strain evidence="2 5">SSW18</strain>
    </source>
</reference>
<name>A0A5F1ZSN0_9LEPT</name>
<organism evidence="2 5">
    <name type="scientific">Leptospira langatensis</name>
    <dbReference type="NCBI Taxonomy" id="2484983"/>
    <lineage>
        <taxon>Bacteria</taxon>
        <taxon>Pseudomonadati</taxon>
        <taxon>Spirochaetota</taxon>
        <taxon>Spirochaetia</taxon>
        <taxon>Leptospirales</taxon>
        <taxon>Leptospiraceae</taxon>
        <taxon>Leptospira</taxon>
    </lineage>
</organism>
<dbReference type="Proteomes" id="UP000297273">
    <property type="component" value="Unassembled WGS sequence"/>
</dbReference>
<comment type="caution">
    <text evidence="2">The sequence shown here is derived from an EMBL/GenBank/DDBJ whole genome shotgun (WGS) entry which is preliminary data.</text>
</comment>
<dbReference type="AlphaFoldDB" id="A0A5F1ZSN0"/>
<dbReference type="Gene3D" id="3.40.50.1820">
    <property type="entry name" value="alpha/beta hydrolase"/>
    <property type="match status" value="1"/>
</dbReference>
<proteinExistence type="predicted"/>
<dbReference type="PROSITE" id="PS51257">
    <property type="entry name" value="PROKAR_LIPOPROTEIN"/>
    <property type="match status" value="1"/>
</dbReference>
<dbReference type="SUPFAM" id="SSF53474">
    <property type="entry name" value="alpha/beta-Hydrolases"/>
    <property type="match status" value="1"/>
</dbReference>
<dbReference type="InterPro" id="IPR029058">
    <property type="entry name" value="AB_hydrolase_fold"/>
</dbReference>
<dbReference type="EMBL" id="RQER01000007">
    <property type="protein sequence ID" value="TGK00350.1"/>
    <property type="molecule type" value="Genomic_DNA"/>
</dbReference>
<evidence type="ECO:0000313" key="3">
    <source>
        <dbReference type="EMBL" id="TGL41054.1"/>
    </source>
</evidence>